<feature type="transmembrane region" description="Helical" evidence="1">
    <location>
        <begin position="66"/>
        <end position="87"/>
    </location>
</feature>
<keyword evidence="1" id="KW-0472">Membrane</keyword>
<dbReference type="RefSeq" id="WP_162218575.1">
    <property type="nucleotide sequence ID" value="NZ_JAAEHK010000010.1"/>
</dbReference>
<dbReference type="OrthoDB" id="6183864at2"/>
<keyword evidence="1" id="KW-0812">Transmembrane</keyword>
<proteinExistence type="predicted"/>
<organism evidence="2 3">
    <name type="scientific">Vreelandella alkaliphila</name>
    <dbReference type="NCBI Taxonomy" id="272774"/>
    <lineage>
        <taxon>Bacteria</taxon>
        <taxon>Pseudomonadati</taxon>
        <taxon>Pseudomonadota</taxon>
        <taxon>Gammaproteobacteria</taxon>
        <taxon>Oceanospirillales</taxon>
        <taxon>Halomonadaceae</taxon>
        <taxon>Vreelandella</taxon>
    </lineage>
</organism>
<accession>A0A7C9NQW7</accession>
<evidence type="ECO:0000256" key="1">
    <source>
        <dbReference type="SAM" id="Phobius"/>
    </source>
</evidence>
<dbReference type="EMBL" id="JAAEHK010000010">
    <property type="protein sequence ID" value="NDL70687.1"/>
    <property type="molecule type" value="Genomic_DNA"/>
</dbReference>
<dbReference type="AlphaFoldDB" id="A0A7C9NQW7"/>
<keyword evidence="1" id="KW-1133">Transmembrane helix</keyword>
<evidence type="ECO:0000313" key="2">
    <source>
        <dbReference type="EMBL" id="NDL70687.1"/>
    </source>
</evidence>
<dbReference type="Proteomes" id="UP000480312">
    <property type="component" value="Unassembled WGS sequence"/>
</dbReference>
<reference evidence="2 3" key="1">
    <citation type="submission" date="2020-01" db="EMBL/GenBank/DDBJ databases">
        <title>Whole genome sequencing of Halomonas alkaliphila strain LS44.</title>
        <authorList>
            <person name="Kumar S."/>
            <person name="Paul D."/>
            <person name="Shouche Y."/>
            <person name="Suryavanshi M.V."/>
        </authorList>
    </citation>
    <scope>NUCLEOTIDE SEQUENCE [LARGE SCALE GENOMIC DNA]</scope>
    <source>
        <strain evidence="2 3">LS44</strain>
    </source>
</reference>
<gene>
    <name evidence="2" type="ORF">GPL32_09250</name>
</gene>
<evidence type="ECO:0000313" key="3">
    <source>
        <dbReference type="Proteomes" id="UP000480312"/>
    </source>
</evidence>
<sequence length="93" mass="10356">MTIFFIWVITFALIAYFANKRWDSGVSQGLDKMLPEVLKTHGENRYIWVLALAILGATTMVRPVDILLVVILLAIIGLVIAKLASWASSKTTH</sequence>
<comment type="caution">
    <text evidence="2">The sequence shown here is derived from an EMBL/GenBank/DDBJ whole genome shotgun (WGS) entry which is preliminary data.</text>
</comment>
<protein>
    <submittedName>
        <fullName evidence="2">Uncharacterized protein</fullName>
    </submittedName>
</protein>
<name>A0A7C9NQW7_9GAMM</name>